<proteinExistence type="predicted"/>
<organism evidence="14 15">
    <name type="scientific">Brevirhabdus pacifica</name>
    <dbReference type="NCBI Taxonomy" id="1267768"/>
    <lineage>
        <taxon>Bacteria</taxon>
        <taxon>Pseudomonadati</taxon>
        <taxon>Pseudomonadota</taxon>
        <taxon>Alphaproteobacteria</taxon>
        <taxon>Rhodobacterales</taxon>
        <taxon>Paracoccaceae</taxon>
        <taxon>Brevirhabdus</taxon>
    </lineage>
</organism>
<dbReference type="InterPro" id="IPR003660">
    <property type="entry name" value="HAMP_dom"/>
</dbReference>
<dbReference type="STRING" id="1267768.BV394_04510"/>
<dbReference type="Proteomes" id="UP000187266">
    <property type="component" value="Chromosome"/>
</dbReference>
<evidence type="ECO:0000256" key="5">
    <source>
        <dbReference type="ARBA" id="ARBA00022679"/>
    </source>
</evidence>
<dbReference type="SUPFAM" id="SSF55874">
    <property type="entry name" value="ATPase domain of HSP90 chaperone/DNA topoisomerase II/histidine kinase"/>
    <property type="match status" value="1"/>
</dbReference>
<dbReference type="InterPro" id="IPR036890">
    <property type="entry name" value="HATPase_C_sf"/>
</dbReference>
<evidence type="ECO:0000256" key="1">
    <source>
        <dbReference type="ARBA" id="ARBA00000085"/>
    </source>
</evidence>
<sequence length="455" mass="48661">MRMAIGLVLLFSVISLLSLGGTYLVLRNTFDQALRDDLRQEVAGFRAAPSAAALAALVEAQARVTDPDRRIVSYLAPDGRAYGNGAIERSEEGFRIVVFDRPNTPVRESYLALTAGLHRGQLTVANSRSQIDDLGEMFATVLLLSLLPTVIFALGGGLLIARRTARRLTAVEATLDRLASGDLAARVPELPGRADDLTAIAARVDRMAEAQQQSVSALRQVSADIAHDLKTPIQRVSVLLDRLQGNAGLDPEARELARRAGAETENIVATFQSLLQIAQIEGGSPRSRFEVLDLAALAATLAEVYEPAAEEGGRRLVLEAEAPVRVNGERRLLGQVLANLIENALRHTPPGSLIELSVRESGENGGQAVLELRDNGPGIPAEERGNVLRRLYRLEQSRSTPGSGLGLSLVSVIADLHGATLELGDNAPGLVVTLRFPPVSPRPLPRGKRTGKSVS</sequence>
<keyword evidence="5" id="KW-0808">Transferase</keyword>
<dbReference type="PROSITE" id="PS50109">
    <property type="entry name" value="HIS_KIN"/>
    <property type="match status" value="1"/>
</dbReference>
<keyword evidence="15" id="KW-1185">Reference proteome</keyword>
<keyword evidence="10 11" id="KW-0472">Membrane</keyword>
<accession>A0A1U7DLV8</accession>
<evidence type="ECO:0000313" key="14">
    <source>
        <dbReference type="EMBL" id="APX90962.1"/>
    </source>
</evidence>
<dbReference type="InterPro" id="IPR050428">
    <property type="entry name" value="TCS_sensor_his_kinase"/>
</dbReference>
<keyword evidence="4" id="KW-0597">Phosphoprotein</keyword>
<dbReference type="CDD" id="cd00082">
    <property type="entry name" value="HisKA"/>
    <property type="match status" value="1"/>
</dbReference>
<evidence type="ECO:0000256" key="11">
    <source>
        <dbReference type="SAM" id="Phobius"/>
    </source>
</evidence>
<name>A0A1U7DLV8_9RHOB</name>
<dbReference type="PANTHER" id="PTHR45436">
    <property type="entry name" value="SENSOR HISTIDINE KINASE YKOH"/>
    <property type="match status" value="1"/>
</dbReference>
<keyword evidence="6 11" id="KW-0812">Transmembrane</keyword>
<gene>
    <name evidence="14" type="ORF">BV394_04510</name>
</gene>
<dbReference type="Pfam" id="PF00512">
    <property type="entry name" value="HisKA"/>
    <property type="match status" value="1"/>
</dbReference>
<evidence type="ECO:0000256" key="10">
    <source>
        <dbReference type="ARBA" id="ARBA00023136"/>
    </source>
</evidence>
<feature type="transmembrane region" description="Helical" evidence="11">
    <location>
        <begin position="137"/>
        <end position="161"/>
    </location>
</feature>
<dbReference type="PRINTS" id="PR00344">
    <property type="entry name" value="BCTRLSENSOR"/>
</dbReference>
<dbReference type="PROSITE" id="PS50885">
    <property type="entry name" value="HAMP"/>
    <property type="match status" value="1"/>
</dbReference>
<feature type="domain" description="HAMP" evidence="13">
    <location>
        <begin position="162"/>
        <end position="216"/>
    </location>
</feature>
<dbReference type="SMART" id="SM00387">
    <property type="entry name" value="HATPase_c"/>
    <property type="match status" value="1"/>
</dbReference>
<keyword evidence="7 14" id="KW-0418">Kinase</keyword>
<dbReference type="GO" id="GO:0005886">
    <property type="term" value="C:plasma membrane"/>
    <property type="evidence" value="ECO:0007669"/>
    <property type="project" value="TreeGrafter"/>
</dbReference>
<dbReference type="InterPro" id="IPR003661">
    <property type="entry name" value="HisK_dim/P_dom"/>
</dbReference>
<dbReference type="Gene3D" id="6.10.340.10">
    <property type="match status" value="1"/>
</dbReference>
<comment type="subcellular location">
    <subcellularLocation>
        <location evidence="2">Membrane</location>
    </subcellularLocation>
</comment>
<keyword evidence="9" id="KW-0902">Two-component regulatory system</keyword>
<dbReference type="SUPFAM" id="SSF47384">
    <property type="entry name" value="Homodimeric domain of signal transducing histidine kinase"/>
    <property type="match status" value="1"/>
</dbReference>
<protein>
    <recommendedName>
        <fullName evidence="3">histidine kinase</fullName>
        <ecNumber evidence="3">2.7.13.3</ecNumber>
    </recommendedName>
</protein>
<dbReference type="InterPro" id="IPR003594">
    <property type="entry name" value="HATPase_dom"/>
</dbReference>
<evidence type="ECO:0000256" key="8">
    <source>
        <dbReference type="ARBA" id="ARBA00022989"/>
    </source>
</evidence>
<dbReference type="SMART" id="SM00388">
    <property type="entry name" value="HisKA"/>
    <property type="match status" value="1"/>
</dbReference>
<keyword evidence="8 11" id="KW-1133">Transmembrane helix</keyword>
<dbReference type="InterPro" id="IPR005467">
    <property type="entry name" value="His_kinase_dom"/>
</dbReference>
<evidence type="ECO:0000256" key="6">
    <source>
        <dbReference type="ARBA" id="ARBA00022692"/>
    </source>
</evidence>
<reference evidence="14 15" key="1">
    <citation type="submission" date="2017-01" db="EMBL/GenBank/DDBJ databases">
        <title>Genomic analysis of Xuhuaishuia manganoxidans DY6-4.</title>
        <authorList>
            <person name="Wang X."/>
        </authorList>
    </citation>
    <scope>NUCLEOTIDE SEQUENCE [LARGE SCALE GENOMIC DNA]</scope>
    <source>
        <strain evidence="14 15">DY6-4</strain>
    </source>
</reference>
<evidence type="ECO:0000256" key="4">
    <source>
        <dbReference type="ARBA" id="ARBA00022553"/>
    </source>
</evidence>
<dbReference type="EMBL" id="CP019124">
    <property type="protein sequence ID" value="APX90962.1"/>
    <property type="molecule type" value="Genomic_DNA"/>
</dbReference>
<feature type="domain" description="Histidine kinase" evidence="12">
    <location>
        <begin position="224"/>
        <end position="440"/>
    </location>
</feature>
<dbReference type="AlphaFoldDB" id="A0A1U7DLV8"/>
<dbReference type="SMART" id="SM00304">
    <property type="entry name" value="HAMP"/>
    <property type="match status" value="1"/>
</dbReference>
<dbReference type="InterPro" id="IPR036097">
    <property type="entry name" value="HisK_dim/P_sf"/>
</dbReference>
<dbReference type="Gene3D" id="1.10.287.130">
    <property type="match status" value="1"/>
</dbReference>
<evidence type="ECO:0000259" key="12">
    <source>
        <dbReference type="PROSITE" id="PS50109"/>
    </source>
</evidence>
<dbReference type="InterPro" id="IPR004358">
    <property type="entry name" value="Sig_transdc_His_kin-like_C"/>
</dbReference>
<dbReference type="Pfam" id="PF02518">
    <property type="entry name" value="HATPase_c"/>
    <property type="match status" value="1"/>
</dbReference>
<dbReference type="Gene3D" id="3.30.565.10">
    <property type="entry name" value="Histidine kinase-like ATPase, C-terminal domain"/>
    <property type="match status" value="1"/>
</dbReference>
<dbReference type="GO" id="GO:0000155">
    <property type="term" value="F:phosphorelay sensor kinase activity"/>
    <property type="evidence" value="ECO:0007669"/>
    <property type="project" value="InterPro"/>
</dbReference>
<dbReference type="PANTHER" id="PTHR45436:SF8">
    <property type="entry name" value="HISTIDINE KINASE"/>
    <property type="match status" value="1"/>
</dbReference>
<dbReference type="Pfam" id="PF00672">
    <property type="entry name" value="HAMP"/>
    <property type="match status" value="1"/>
</dbReference>
<evidence type="ECO:0000256" key="3">
    <source>
        <dbReference type="ARBA" id="ARBA00012438"/>
    </source>
</evidence>
<evidence type="ECO:0000256" key="2">
    <source>
        <dbReference type="ARBA" id="ARBA00004370"/>
    </source>
</evidence>
<evidence type="ECO:0000256" key="7">
    <source>
        <dbReference type="ARBA" id="ARBA00022777"/>
    </source>
</evidence>
<comment type="catalytic activity">
    <reaction evidence="1">
        <text>ATP + protein L-histidine = ADP + protein N-phospho-L-histidine.</text>
        <dbReference type="EC" id="2.7.13.3"/>
    </reaction>
</comment>
<evidence type="ECO:0000313" key="15">
    <source>
        <dbReference type="Proteomes" id="UP000187266"/>
    </source>
</evidence>
<evidence type="ECO:0000256" key="9">
    <source>
        <dbReference type="ARBA" id="ARBA00023012"/>
    </source>
</evidence>
<dbReference type="EC" id="2.7.13.3" evidence="3"/>
<evidence type="ECO:0000259" key="13">
    <source>
        <dbReference type="PROSITE" id="PS50885"/>
    </source>
</evidence>
<dbReference type="RefSeq" id="WP_076980978.1">
    <property type="nucleotide sequence ID" value="NZ_CP019124.1"/>
</dbReference>